<name>A0AAQ4FBE5_AMBAM</name>
<dbReference type="AlphaFoldDB" id="A0AAQ4FBE5"/>
<protein>
    <submittedName>
        <fullName evidence="1">Uncharacterized protein</fullName>
    </submittedName>
</protein>
<sequence length="67" mass="7398">MPSAASRNGGRDAADIGEHDPVFLHRSSARDDQVVTWKAITVAICTALQLTIREEGKEVRRRERPVG</sequence>
<dbReference type="EMBL" id="JARKHS020004450">
    <property type="protein sequence ID" value="KAK8784577.1"/>
    <property type="molecule type" value="Genomic_DNA"/>
</dbReference>
<evidence type="ECO:0000313" key="1">
    <source>
        <dbReference type="EMBL" id="KAK8784577.1"/>
    </source>
</evidence>
<gene>
    <name evidence="1" type="ORF">V5799_009058</name>
</gene>
<dbReference type="Proteomes" id="UP001321473">
    <property type="component" value="Unassembled WGS sequence"/>
</dbReference>
<accession>A0AAQ4FBE5</accession>
<keyword evidence="2" id="KW-1185">Reference proteome</keyword>
<reference evidence="1 2" key="1">
    <citation type="journal article" date="2023" name="Arcadia Sci">
        <title>De novo assembly of a long-read Amblyomma americanum tick genome.</title>
        <authorList>
            <person name="Chou S."/>
            <person name="Poskanzer K.E."/>
            <person name="Rollins M."/>
            <person name="Thuy-Boun P.S."/>
        </authorList>
    </citation>
    <scope>NUCLEOTIDE SEQUENCE [LARGE SCALE GENOMIC DNA]</scope>
    <source>
        <strain evidence="1">F_SG_1</strain>
        <tissue evidence="1">Salivary glands</tissue>
    </source>
</reference>
<comment type="caution">
    <text evidence="1">The sequence shown here is derived from an EMBL/GenBank/DDBJ whole genome shotgun (WGS) entry which is preliminary data.</text>
</comment>
<organism evidence="1 2">
    <name type="scientific">Amblyomma americanum</name>
    <name type="common">Lone star tick</name>
    <dbReference type="NCBI Taxonomy" id="6943"/>
    <lineage>
        <taxon>Eukaryota</taxon>
        <taxon>Metazoa</taxon>
        <taxon>Ecdysozoa</taxon>
        <taxon>Arthropoda</taxon>
        <taxon>Chelicerata</taxon>
        <taxon>Arachnida</taxon>
        <taxon>Acari</taxon>
        <taxon>Parasitiformes</taxon>
        <taxon>Ixodida</taxon>
        <taxon>Ixodoidea</taxon>
        <taxon>Ixodidae</taxon>
        <taxon>Amblyomminae</taxon>
        <taxon>Amblyomma</taxon>
    </lineage>
</organism>
<evidence type="ECO:0000313" key="2">
    <source>
        <dbReference type="Proteomes" id="UP001321473"/>
    </source>
</evidence>
<proteinExistence type="predicted"/>